<dbReference type="GO" id="GO:0034599">
    <property type="term" value="P:cellular response to oxidative stress"/>
    <property type="evidence" value="ECO:0007669"/>
    <property type="project" value="TreeGrafter"/>
</dbReference>
<dbReference type="PROSITE" id="PS00460">
    <property type="entry name" value="GLUTATHIONE_PEROXID_1"/>
    <property type="match status" value="1"/>
</dbReference>
<name>A0A383XQN4_9GAMM</name>
<dbReference type="SUPFAM" id="SSF52833">
    <property type="entry name" value="Thioredoxin-like"/>
    <property type="match status" value="1"/>
</dbReference>
<dbReference type="EMBL" id="QEQK01000016">
    <property type="protein sequence ID" value="PWN54938.1"/>
    <property type="molecule type" value="Genomic_DNA"/>
</dbReference>
<reference evidence="6 7" key="1">
    <citation type="submission" date="2018-05" db="EMBL/GenBank/DDBJ databases">
        <title>Abyssibacter profundi OUC007T gen. nov., sp. nov, a marine bacterium isolated from seawater of the Mariana Trench.</title>
        <authorList>
            <person name="Zhou S."/>
        </authorList>
    </citation>
    <scope>NUCLEOTIDE SEQUENCE [LARGE SCALE GENOMIC DNA]</scope>
    <source>
        <strain evidence="6 7">OUC007</strain>
    </source>
</reference>
<organism evidence="6 7">
    <name type="scientific">Abyssibacter profundi</name>
    <dbReference type="NCBI Taxonomy" id="2182787"/>
    <lineage>
        <taxon>Bacteria</taxon>
        <taxon>Pseudomonadati</taxon>
        <taxon>Pseudomonadota</taxon>
        <taxon>Gammaproteobacteria</taxon>
        <taxon>Chromatiales</taxon>
        <taxon>Oceanococcaceae</taxon>
        <taxon>Abyssibacter</taxon>
    </lineage>
</organism>
<dbReference type="PIRSF" id="PIRSF000303">
    <property type="entry name" value="Glutathion_perox"/>
    <property type="match status" value="1"/>
</dbReference>
<dbReference type="Gene3D" id="3.40.30.10">
    <property type="entry name" value="Glutaredoxin"/>
    <property type="match status" value="1"/>
</dbReference>
<comment type="caution">
    <text evidence="6">The sequence shown here is derived from an EMBL/GenBank/DDBJ whole genome shotgun (WGS) entry which is preliminary data.</text>
</comment>
<dbReference type="PANTHER" id="PTHR11592:SF78">
    <property type="entry name" value="GLUTATHIONE PEROXIDASE"/>
    <property type="match status" value="1"/>
</dbReference>
<proteinExistence type="inferred from homology"/>
<dbReference type="CDD" id="cd00340">
    <property type="entry name" value="GSH_Peroxidase"/>
    <property type="match status" value="1"/>
</dbReference>
<evidence type="ECO:0000256" key="5">
    <source>
        <dbReference type="RuleBase" id="RU000499"/>
    </source>
</evidence>
<dbReference type="Pfam" id="PF00255">
    <property type="entry name" value="GSHPx"/>
    <property type="match status" value="1"/>
</dbReference>
<dbReference type="GO" id="GO:0004601">
    <property type="term" value="F:peroxidase activity"/>
    <property type="evidence" value="ECO:0007669"/>
    <property type="project" value="UniProtKB-KW"/>
</dbReference>
<keyword evidence="7" id="KW-1185">Reference proteome</keyword>
<dbReference type="PROSITE" id="PS51355">
    <property type="entry name" value="GLUTATHIONE_PEROXID_3"/>
    <property type="match status" value="1"/>
</dbReference>
<dbReference type="PANTHER" id="PTHR11592">
    <property type="entry name" value="GLUTATHIONE PEROXIDASE"/>
    <property type="match status" value="1"/>
</dbReference>
<evidence type="ECO:0000256" key="2">
    <source>
        <dbReference type="ARBA" id="ARBA00022559"/>
    </source>
</evidence>
<dbReference type="OrthoDB" id="9785502at2"/>
<dbReference type="InterPro" id="IPR036249">
    <property type="entry name" value="Thioredoxin-like_sf"/>
</dbReference>
<keyword evidence="2 5" id="KW-0575">Peroxidase</keyword>
<dbReference type="RefSeq" id="WP_109721372.1">
    <property type="nucleotide sequence ID" value="NZ_QEQK01000016.1"/>
</dbReference>
<dbReference type="InterPro" id="IPR000889">
    <property type="entry name" value="Glutathione_peroxidase"/>
</dbReference>
<evidence type="ECO:0000256" key="4">
    <source>
        <dbReference type="PIRSR" id="PIRSR000303-1"/>
    </source>
</evidence>
<evidence type="ECO:0000313" key="7">
    <source>
        <dbReference type="Proteomes" id="UP000251800"/>
    </source>
</evidence>
<feature type="active site" evidence="4">
    <location>
        <position position="50"/>
    </location>
</feature>
<sequence>MGWLAAFVAVASCNGPLDVSKRRLAGDETVRLCEAYANQVVLVVNTASKCGYTEQYEGLESLYDQRRDEGLVVLGFPSNDFGGQEPGTEASVAKFCRLTYGVQFPMFEKTATAEGTQDPLYQALAASAGRYPQWNFHKYLIGRDGQVIRDFPSATRPDDPELTKAIEAALAE</sequence>
<dbReference type="PRINTS" id="PR01011">
    <property type="entry name" value="GLUTPROXDASE"/>
</dbReference>
<gene>
    <name evidence="6" type="ORF">DEH80_14990</name>
</gene>
<dbReference type="InterPro" id="IPR029759">
    <property type="entry name" value="GPX_AS"/>
</dbReference>
<evidence type="ECO:0000256" key="1">
    <source>
        <dbReference type="ARBA" id="ARBA00006926"/>
    </source>
</evidence>
<comment type="similarity">
    <text evidence="1 5">Belongs to the glutathione peroxidase family.</text>
</comment>
<keyword evidence="3 5" id="KW-0560">Oxidoreductase</keyword>
<dbReference type="AlphaFoldDB" id="A0A383XQN4"/>
<evidence type="ECO:0000256" key="3">
    <source>
        <dbReference type="ARBA" id="ARBA00023002"/>
    </source>
</evidence>
<accession>A0A383XQN4</accession>
<dbReference type="Proteomes" id="UP000251800">
    <property type="component" value="Unassembled WGS sequence"/>
</dbReference>
<protein>
    <recommendedName>
        <fullName evidence="5">Glutathione peroxidase</fullName>
    </recommendedName>
</protein>
<evidence type="ECO:0000313" key="6">
    <source>
        <dbReference type="EMBL" id="PWN54938.1"/>
    </source>
</evidence>